<evidence type="ECO:0000313" key="2">
    <source>
        <dbReference type="EMBL" id="RLM73249.1"/>
    </source>
</evidence>
<protein>
    <submittedName>
        <fullName evidence="2">BTB/POZ and MATH domain-containing protein 2</fullName>
    </submittedName>
</protein>
<comment type="caution">
    <text evidence="2">The sequence shown here is derived from an EMBL/GenBank/DDBJ whole genome shotgun (WGS) entry which is preliminary data.</text>
</comment>
<sequence length="150" mass="17596">MVDKDGRVSKLPMLGDDRPLIHTFGPEDREWIWGIPCFIEKYKLRHFLFLNDDSLTIRCVLTVFKSRTEDVNTTIISVLPANLHRDLEHMLKDGKGVDATFDVDGHLFHAHRWVQTSQRKLPFDRRGDFREDCHIQEEDDEYAASLVMQE</sequence>
<dbReference type="GO" id="GO:0016567">
    <property type="term" value="P:protein ubiquitination"/>
    <property type="evidence" value="ECO:0007669"/>
    <property type="project" value="InterPro"/>
</dbReference>
<dbReference type="InterPro" id="IPR011333">
    <property type="entry name" value="SKP1/BTB/POZ_sf"/>
</dbReference>
<dbReference type="SUPFAM" id="SSF54695">
    <property type="entry name" value="POZ domain"/>
    <property type="match status" value="1"/>
</dbReference>
<gene>
    <name evidence="2" type="ORF">C2845_PM15G22680</name>
</gene>
<dbReference type="AlphaFoldDB" id="A0A3L6Q3M9"/>
<keyword evidence="3" id="KW-1185">Reference proteome</keyword>
<name>A0A3L6Q3M9_PANMI</name>
<dbReference type="EMBL" id="PQIB02000013">
    <property type="protein sequence ID" value="RLM73249.1"/>
    <property type="molecule type" value="Genomic_DNA"/>
</dbReference>
<accession>A0A3L6Q3M9</accession>
<dbReference type="InterPro" id="IPR045005">
    <property type="entry name" value="BPM1-6"/>
</dbReference>
<reference evidence="3" key="1">
    <citation type="journal article" date="2019" name="Nat. Commun.">
        <title>The genome of broomcorn millet.</title>
        <authorList>
            <person name="Zou C."/>
            <person name="Miki D."/>
            <person name="Li D."/>
            <person name="Tang Q."/>
            <person name="Xiao L."/>
            <person name="Rajput S."/>
            <person name="Deng P."/>
            <person name="Jia W."/>
            <person name="Huang R."/>
            <person name="Zhang M."/>
            <person name="Sun Y."/>
            <person name="Hu J."/>
            <person name="Fu X."/>
            <person name="Schnable P.S."/>
            <person name="Li F."/>
            <person name="Zhang H."/>
            <person name="Feng B."/>
            <person name="Zhu X."/>
            <person name="Liu R."/>
            <person name="Schnable J.C."/>
            <person name="Zhu J.-K."/>
            <person name="Zhang H."/>
        </authorList>
    </citation>
    <scope>NUCLEOTIDE SEQUENCE [LARGE SCALE GENOMIC DNA]</scope>
</reference>
<dbReference type="Gene3D" id="3.30.710.10">
    <property type="entry name" value="Potassium Channel Kv1.1, Chain A"/>
    <property type="match status" value="1"/>
</dbReference>
<organism evidence="2 3">
    <name type="scientific">Panicum miliaceum</name>
    <name type="common">Proso millet</name>
    <name type="synonym">Broomcorn millet</name>
    <dbReference type="NCBI Taxonomy" id="4540"/>
    <lineage>
        <taxon>Eukaryota</taxon>
        <taxon>Viridiplantae</taxon>
        <taxon>Streptophyta</taxon>
        <taxon>Embryophyta</taxon>
        <taxon>Tracheophyta</taxon>
        <taxon>Spermatophyta</taxon>
        <taxon>Magnoliopsida</taxon>
        <taxon>Liliopsida</taxon>
        <taxon>Poales</taxon>
        <taxon>Poaceae</taxon>
        <taxon>PACMAD clade</taxon>
        <taxon>Panicoideae</taxon>
        <taxon>Panicodae</taxon>
        <taxon>Paniceae</taxon>
        <taxon>Panicinae</taxon>
        <taxon>Panicum</taxon>
        <taxon>Panicum sect. Panicum</taxon>
    </lineage>
</organism>
<comment type="pathway">
    <text evidence="1">Protein modification; protein ubiquitination.</text>
</comment>
<dbReference type="SUPFAM" id="SSF49599">
    <property type="entry name" value="TRAF domain-like"/>
    <property type="match status" value="1"/>
</dbReference>
<evidence type="ECO:0000313" key="3">
    <source>
        <dbReference type="Proteomes" id="UP000275267"/>
    </source>
</evidence>
<dbReference type="PANTHER" id="PTHR26379:SF486">
    <property type="entry name" value="OS04G0625500 PROTEIN"/>
    <property type="match status" value="1"/>
</dbReference>
<proteinExistence type="predicted"/>
<evidence type="ECO:0000256" key="1">
    <source>
        <dbReference type="ARBA" id="ARBA00004906"/>
    </source>
</evidence>
<dbReference type="STRING" id="4540.A0A3L6Q3M9"/>
<dbReference type="Proteomes" id="UP000275267">
    <property type="component" value="Unassembled WGS sequence"/>
</dbReference>
<dbReference type="PANTHER" id="PTHR26379">
    <property type="entry name" value="BTB/POZ AND MATH DOMAIN-CONTAINING PROTEIN 1"/>
    <property type="match status" value="1"/>
</dbReference>